<evidence type="ECO:0000256" key="3">
    <source>
        <dbReference type="ARBA" id="ARBA00022692"/>
    </source>
</evidence>
<feature type="transmembrane region" description="Helical" evidence="6">
    <location>
        <begin position="288"/>
        <end position="313"/>
    </location>
</feature>
<dbReference type="GO" id="GO:0022857">
    <property type="term" value="F:transmembrane transporter activity"/>
    <property type="evidence" value="ECO:0007669"/>
    <property type="project" value="InterPro"/>
</dbReference>
<dbReference type="PANTHER" id="PTHR42770:SF7">
    <property type="entry name" value="MEMBRANE PROTEIN"/>
    <property type="match status" value="1"/>
</dbReference>
<evidence type="ECO:0000256" key="5">
    <source>
        <dbReference type="ARBA" id="ARBA00023136"/>
    </source>
</evidence>
<dbReference type="EMBL" id="FNQR01000003">
    <property type="protein sequence ID" value="SEA24056.1"/>
    <property type="molecule type" value="Genomic_DNA"/>
</dbReference>
<sequence length="463" mass="49898">MKEEKQLKKVLSKFDLLFLALGAMLGWGWVVLSGTWITSAGSMGAVIAFAIGGLLVVFVGLNYAELASAMPKVGGEHEYVHRALGKNMSFVASWAITLGYISVATFEAVALPTVVDYLLPNYQMGYLWTIAGWDVHLNWVLIGSVGALIITVINYIGVKQAAAMQTFFTLMIVGVGLLLIFGSGLHGEPANLSPFFVGGMGGMVTVLVMVPFLFVGFDVIPQVAEEAKLPQRQIGKLLVISVVGAVVFYLAIAIGVALGLDQTQLAGSELATADAIASLFGSQFFAQLLIIGGVAGIITSWNSFIIGGSRVLYAMAESGMLPAWFGKLHPKYNTPSNGILFIGVLSMLAPLLGRSALVWFVDAGGLGIVVAYFFVALSFIVLRKKAPEMKRPFQAGKSPIYGYLALVLSFGFITLYFPGMPAALVWPYEWFLFAAWTILGVYFFINMKNGKYEESVEQEKEAL</sequence>
<feature type="transmembrane region" description="Helical" evidence="6">
    <location>
        <begin position="16"/>
        <end position="37"/>
    </location>
</feature>
<feature type="transmembrane region" description="Helical" evidence="6">
    <location>
        <begin position="43"/>
        <end position="64"/>
    </location>
</feature>
<proteinExistence type="predicted"/>
<feature type="transmembrane region" description="Helical" evidence="6">
    <location>
        <begin position="192"/>
        <end position="217"/>
    </location>
</feature>
<dbReference type="STRING" id="571932.SAMN05421743_103273"/>
<feature type="transmembrane region" description="Helical" evidence="6">
    <location>
        <begin position="91"/>
        <end position="115"/>
    </location>
</feature>
<feature type="transmembrane region" description="Helical" evidence="6">
    <location>
        <begin position="334"/>
        <end position="352"/>
    </location>
</feature>
<feature type="transmembrane region" description="Helical" evidence="6">
    <location>
        <begin position="135"/>
        <end position="155"/>
    </location>
</feature>
<feature type="transmembrane region" description="Helical" evidence="6">
    <location>
        <begin position="237"/>
        <end position="260"/>
    </location>
</feature>
<dbReference type="InterPro" id="IPR002293">
    <property type="entry name" value="AA/rel_permease1"/>
</dbReference>
<protein>
    <submittedName>
        <fullName evidence="7">Amino acid transporter</fullName>
    </submittedName>
</protein>
<reference evidence="7 8" key="1">
    <citation type="submission" date="2016-10" db="EMBL/GenBank/DDBJ databases">
        <authorList>
            <person name="de Groot N.N."/>
        </authorList>
    </citation>
    <scope>NUCLEOTIDE SEQUENCE [LARGE SCALE GENOMIC DNA]</scope>
    <source>
        <strain evidence="7 8">CCM7597</strain>
    </source>
</reference>
<dbReference type="Pfam" id="PF13520">
    <property type="entry name" value="AA_permease_2"/>
    <property type="match status" value="1"/>
</dbReference>
<feature type="transmembrane region" description="Helical" evidence="6">
    <location>
        <begin position="400"/>
        <end position="419"/>
    </location>
</feature>
<dbReference type="Proteomes" id="UP000198584">
    <property type="component" value="Unassembled WGS sequence"/>
</dbReference>
<dbReference type="PIRSF" id="PIRSF006060">
    <property type="entry name" value="AA_transporter"/>
    <property type="match status" value="1"/>
</dbReference>
<dbReference type="PANTHER" id="PTHR42770">
    <property type="entry name" value="AMINO ACID TRANSPORTER-RELATED"/>
    <property type="match status" value="1"/>
</dbReference>
<accession>A0A1H3ZJT7</accession>
<feature type="transmembrane region" description="Helical" evidence="6">
    <location>
        <begin position="425"/>
        <end position="445"/>
    </location>
</feature>
<comment type="subcellular location">
    <subcellularLocation>
        <location evidence="1">Cell membrane</location>
        <topology evidence="1">Multi-pass membrane protein</topology>
    </subcellularLocation>
</comment>
<keyword evidence="8" id="KW-1185">Reference proteome</keyword>
<dbReference type="AlphaFoldDB" id="A0A1H3ZJT7"/>
<evidence type="ECO:0000313" key="8">
    <source>
        <dbReference type="Proteomes" id="UP000198584"/>
    </source>
</evidence>
<feature type="transmembrane region" description="Helical" evidence="6">
    <location>
        <begin position="167"/>
        <end position="186"/>
    </location>
</feature>
<evidence type="ECO:0000256" key="4">
    <source>
        <dbReference type="ARBA" id="ARBA00022989"/>
    </source>
</evidence>
<dbReference type="GO" id="GO:0005886">
    <property type="term" value="C:plasma membrane"/>
    <property type="evidence" value="ECO:0007669"/>
    <property type="project" value="UniProtKB-SubCell"/>
</dbReference>
<gene>
    <name evidence="7" type="ORF">SAMN05421743_103273</name>
</gene>
<dbReference type="InterPro" id="IPR050367">
    <property type="entry name" value="APC_superfamily"/>
</dbReference>
<evidence type="ECO:0000313" key="7">
    <source>
        <dbReference type="EMBL" id="SEA24056.1"/>
    </source>
</evidence>
<evidence type="ECO:0000256" key="6">
    <source>
        <dbReference type="SAM" id="Phobius"/>
    </source>
</evidence>
<evidence type="ECO:0000256" key="2">
    <source>
        <dbReference type="ARBA" id="ARBA00022475"/>
    </source>
</evidence>
<keyword evidence="2" id="KW-1003">Cell membrane</keyword>
<evidence type="ECO:0000256" key="1">
    <source>
        <dbReference type="ARBA" id="ARBA00004651"/>
    </source>
</evidence>
<dbReference type="RefSeq" id="WP_093043227.1">
    <property type="nucleotide sequence ID" value="NZ_FNQR01000003.1"/>
</dbReference>
<dbReference type="OrthoDB" id="3181223at2"/>
<organism evidence="7 8">
    <name type="scientific">Thalassobacillus cyri</name>
    <dbReference type="NCBI Taxonomy" id="571932"/>
    <lineage>
        <taxon>Bacteria</taxon>
        <taxon>Bacillati</taxon>
        <taxon>Bacillota</taxon>
        <taxon>Bacilli</taxon>
        <taxon>Bacillales</taxon>
        <taxon>Bacillaceae</taxon>
        <taxon>Thalassobacillus</taxon>
    </lineage>
</organism>
<dbReference type="Gene3D" id="1.20.1740.10">
    <property type="entry name" value="Amino acid/polyamine transporter I"/>
    <property type="match status" value="1"/>
</dbReference>
<keyword evidence="3 6" id="KW-0812">Transmembrane</keyword>
<keyword evidence="5 6" id="KW-0472">Membrane</keyword>
<name>A0A1H3ZJT7_9BACI</name>
<feature type="transmembrane region" description="Helical" evidence="6">
    <location>
        <begin position="358"/>
        <end position="380"/>
    </location>
</feature>
<keyword evidence="4 6" id="KW-1133">Transmembrane helix</keyword>